<dbReference type="KEGG" id="run:DR864_19470"/>
<gene>
    <name evidence="1" type="ORF">DR864_19470</name>
</gene>
<dbReference type="RefSeq" id="WP_114068532.1">
    <property type="nucleotide sequence ID" value="NZ_CP030850.1"/>
</dbReference>
<accession>A0A344TM93</accession>
<proteinExistence type="predicted"/>
<dbReference type="Proteomes" id="UP000251993">
    <property type="component" value="Chromosome"/>
</dbReference>
<sequence length="156" mass="19296">MKIRGWKRRIIHIEKWFEANVLPDLEHFEKQNSDYVKIWIDPFYRLNKTNPPLWYFRLITKKMVLIFENWESEFQKQGADYDLQLWIFEKEYIRSEVVCAKANRRDYFDKSSIFKELPIEKFGKHLQNLHWEYCEVIGEDENDLPYKIDNVWVGRK</sequence>
<evidence type="ECO:0000313" key="1">
    <source>
        <dbReference type="EMBL" id="AXE19764.1"/>
    </source>
</evidence>
<dbReference type="OrthoDB" id="6656969at2"/>
<name>A0A344TM93_9BACT</name>
<protein>
    <recommendedName>
        <fullName evidence="3">DUF3841 domain-containing protein</fullName>
    </recommendedName>
</protein>
<keyword evidence="2" id="KW-1185">Reference proteome</keyword>
<evidence type="ECO:0000313" key="2">
    <source>
        <dbReference type="Proteomes" id="UP000251993"/>
    </source>
</evidence>
<evidence type="ECO:0008006" key="3">
    <source>
        <dbReference type="Google" id="ProtNLM"/>
    </source>
</evidence>
<organism evidence="1 2">
    <name type="scientific">Runella rosea</name>
    <dbReference type="NCBI Taxonomy" id="2259595"/>
    <lineage>
        <taxon>Bacteria</taxon>
        <taxon>Pseudomonadati</taxon>
        <taxon>Bacteroidota</taxon>
        <taxon>Cytophagia</taxon>
        <taxon>Cytophagales</taxon>
        <taxon>Spirosomataceae</taxon>
        <taxon>Runella</taxon>
    </lineage>
</organism>
<dbReference type="AlphaFoldDB" id="A0A344TM93"/>
<dbReference type="EMBL" id="CP030850">
    <property type="protein sequence ID" value="AXE19764.1"/>
    <property type="molecule type" value="Genomic_DNA"/>
</dbReference>
<reference evidence="1 2" key="1">
    <citation type="submission" date="2018-07" db="EMBL/GenBank/DDBJ databases">
        <title>Genome sequencing of Runella.</title>
        <authorList>
            <person name="Baek M.-G."/>
            <person name="Yi H."/>
        </authorList>
    </citation>
    <scope>NUCLEOTIDE SEQUENCE [LARGE SCALE GENOMIC DNA]</scope>
    <source>
        <strain evidence="1 2">HYN0085</strain>
    </source>
</reference>